<evidence type="ECO:0000256" key="1">
    <source>
        <dbReference type="SAM" id="Phobius"/>
    </source>
</evidence>
<dbReference type="NCBIfam" id="TIGR00254">
    <property type="entry name" value="GGDEF"/>
    <property type="match status" value="1"/>
</dbReference>
<sequence>MKKSILNTMAIILVFLGILAISGNFFLQIQKEQKSLVILKKSIEVIKNTSNAIFHLQKERGYMNMHICGDENIIEKIKHEQKEVDFYLNNIEKAFVDDSCCANIEKIKYSIENIRKENFQKKSNIDIFVEYTNIINELLRFYYYPLKEDSFPETAKTLLSIYLIEENKEFIGEFRGIFSALIVDKRPPSERELYIINKSYYGLTEIINFMEFPFREETLKKLKNIKNMDQYKDLENYYKSLFNLTYYHLNAGEVFDNLSELISYTQEIINIEIKELESNVASILKEKQKMIVLDAGFILFNIILLTFIVYNYMALNKVKENLDYTATHDSLTKLPNRKFFFDNAEKMLELGKRNNLKYAVLFMDLDNFKSVNDNFGHDKGDELLIDFANILKAHMRKSDLIARFGGDEFVVLMQYKEIEDITLVIKRIQESTKREYKIKNKSFIVTTSIGVSLFPEHSQGIEELLKLADMAMYKAKKQKNTYVIYEMEEK</sequence>
<dbReference type="Pfam" id="PF00990">
    <property type="entry name" value="GGDEF"/>
    <property type="match status" value="1"/>
</dbReference>
<dbReference type="KEGG" id="mpz:Marpi_0587"/>
<feature type="transmembrane region" description="Helical" evidence="1">
    <location>
        <begin position="291"/>
        <end position="313"/>
    </location>
</feature>
<dbReference type="InterPro" id="IPR000160">
    <property type="entry name" value="GGDEF_dom"/>
</dbReference>
<keyword evidence="1" id="KW-0812">Transmembrane</keyword>
<evidence type="ECO:0000313" key="4">
    <source>
        <dbReference type="Proteomes" id="UP000007161"/>
    </source>
</evidence>
<dbReference type="eggNOG" id="COG2199">
    <property type="taxonomic scope" value="Bacteria"/>
</dbReference>
<proteinExistence type="predicted"/>
<dbReference type="Proteomes" id="UP000007161">
    <property type="component" value="Chromosome"/>
</dbReference>
<dbReference type="STRING" id="443254.Marpi_0587"/>
<keyword evidence="1" id="KW-1133">Transmembrane helix</keyword>
<dbReference type="InterPro" id="IPR052163">
    <property type="entry name" value="DGC-Regulatory_Protein"/>
</dbReference>
<dbReference type="InterPro" id="IPR029787">
    <property type="entry name" value="Nucleotide_cyclase"/>
</dbReference>
<organism evidence="3 4">
    <name type="scientific">Marinitoga piezophila (strain DSM 14283 / JCM 11233 / KA3)</name>
    <dbReference type="NCBI Taxonomy" id="443254"/>
    <lineage>
        <taxon>Bacteria</taxon>
        <taxon>Thermotogati</taxon>
        <taxon>Thermotogota</taxon>
        <taxon>Thermotogae</taxon>
        <taxon>Petrotogales</taxon>
        <taxon>Petrotogaceae</taxon>
        <taxon>Marinitoga</taxon>
    </lineage>
</organism>
<dbReference type="RefSeq" id="WP_014296100.1">
    <property type="nucleotide sequence ID" value="NC_016751.1"/>
</dbReference>
<dbReference type="PANTHER" id="PTHR46663:SF2">
    <property type="entry name" value="GGDEF DOMAIN-CONTAINING PROTEIN"/>
    <property type="match status" value="1"/>
</dbReference>
<dbReference type="EMBL" id="CP003257">
    <property type="protein sequence ID" value="AEX85028.1"/>
    <property type="molecule type" value="Genomic_DNA"/>
</dbReference>
<dbReference type="FunFam" id="3.30.70.270:FF:000001">
    <property type="entry name" value="Diguanylate cyclase domain protein"/>
    <property type="match status" value="1"/>
</dbReference>
<dbReference type="SMART" id="SM00267">
    <property type="entry name" value="GGDEF"/>
    <property type="match status" value="1"/>
</dbReference>
<evidence type="ECO:0000313" key="3">
    <source>
        <dbReference type="EMBL" id="AEX85028.1"/>
    </source>
</evidence>
<dbReference type="CDD" id="cd01949">
    <property type="entry name" value="GGDEF"/>
    <property type="match status" value="1"/>
</dbReference>
<dbReference type="Gene3D" id="3.30.70.270">
    <property type="match status" value="1"/>
</dbReference>
<feature type="domain" description="GGDEF" evidence="2">
    <location>
        <begin position="356"/>
        <end position="487"/>
    </location>
</feature>
<reference evidence="4" key="2">
    <citation type="submission" date="2012-01" db="EMBL/GenBank/DDBJ databases">
        <title>Complete sequence of chromosome of Marinitoga piezophila KA3.</title>
        <authorList>
            <person name="Lucas S."/>
            <person name="Han J."/>
            <person name="Lapidus A."/>
            <person name="Cheng J.-F."/>
            <person name="Goodwin L."/>
            <person name="Pitluck S."/>
            <person name="Peters L."/>
            <person name="Mikhailova N."/>
            <person name="Teshima H."/>
            <person name="Detter J.C."/>
            <person name="Han C."/>
            <person name="Tapia R."/>
            <person name="Land M."/>
            <person name="Hauser L."/>
            <person name="Kyrpides N."/>
            <person name="Ivanova N."/>
            <person name="Pagani I."/>
            <person name="Jebbar M."/>
            <person name="Vannier P."/>
            <person name="Oger P."/>
            <person name="Cario A."/>
            <person name="Bartlett D."/>
            <person name="Noll K.M."/>
            <person name="Woyke T."/>
        </authorList>
    </citation>
    <scope>NUCLEOTIDE SEQUENCE [LARGE SCALE GENOMIC DNA]</scope>
    <source>
        <strain evidence="4">DSM 14283 / JCM 11233 / KA3</strain>
    </source>
</reference>
<name>H2J5P2_MARPK</name>
<dbReference type="HOGENOM" id="CLU_556432_0_0_0"/>
<keyword evidence="4" id="KW-1185">Reference proteome</keyword>
<dbReference type="AlphaFoldDB" id="H2J5P2"/>
<keyword evidence="1" id="KW-0472">Membrane</keyword>
<dbReference type="InterPro" id="IPR043128">
    <property type="entry name" value="Rev_trsase/Diguanyl_cyclase"/>
</dbReference>
<evidence type="ECO:0000259" key="2">
    <source>
        <dbReference type="PROSITE" id="PS50887"/>
    </source>
</evidence>
<feature type="transmembrane region" description="Helical" evidence="1">
    <location>
        <begin position="6"/>
        <end position="27"/>
    </location>
</feature>
<dbReference type="OrthoDB" id="45260at2"/>
<gene>
    <name evidence="3" type="ordered locus">Marpi_0587</name>
</gene>
<protein>
    <submittedName>
        <fullName evidence="3">Diguanylate cyclase (GGDEF) domain-containing protein</fullName>
    </submittedName>
</protein>
<accession>H2J5P2</accession>
<reference evidence="3 4" key="1">
    <citation type="journal article" date="2012" name="J. Bacteriol.">
        <title>Complete Genome Sequence of the Thermophilic, Piezophilic, Heterotrophic Bacterium Marinitoga piezophila KA3.</title>
        <authorList>
            <person name="Lucas S."/>
            <person name="Han J."/>
            <person name="Lapidus A."/>
            <person name="Cheng J.F."/>
            <person name="Goodwin L.A."/>
            <person name="Pitluck S."/>
            <person name="Peters L."/>
            <person name="Mikhailova N."/>
            <person name="Teshima H."/>
            <person name="Detter J.C."/>
            <person name="Han C."/>
            <person name="Tapia R."/>
            <person name="Land M."/>
            <person name="Hauser L."/>
            <person name="Kyrpides N.C."/>
            <person name="Ivanova N."/>
            <person name="Pagani I."/>
            <person name="Vannier P."/>
            <person name="Oger P."/>
            <person name="Bartlett D.H."/>
            <person name="Noll K.M."/>
            <person name="Woyke T."/>
            <person name="Jebbar M."/>
        </authorList>
    </citation>
    <scope>NUCLEOTIDE SEQUENCE [LARGE SCALE GENOMIC DNA]</scope>
    <source>
        <strain evidence="4">DSM 14283 / JCM 11233 / KA3</strain>
    </source>
</reference>
<dbReference type="PANTHER" id="PTHR46663">
    <property type="entry name" value="DIGUANYLATE CYCLASE DGCT-RELATED"/>
    <property type="match status" value="1"/>
</dbReference>
<dbReference type="PROSITE" id="PS50887">
    <property type="entry name" value="GGDEF"/>
    <property type="match status" value="1"/>
</dbReference>
<dbReference type="SUPFAM" id="SSF55073">
    <property type="entry name" value="Nucleotide cyclase"/>
    <property type="match status" value="1"/>
</dbReference>